<proteinExistence type="inferred from homology"/>
<feature type="domain" description="ABC transporter" evidence="14">
    <location>
        <begin position="317"/>
        <end position="562"/>
    </location>
</feature>
<dbReference type="InterPro" id="IPR050388">
    <property type="entry name" value="ABC_Ni/Peptide_Import"/>
</dbReference>
<sequence>MVDTAVRDKRRSRFSVSFYVGAAILAVLALIAVLAPVLLDSQANELTDSWSEPPSLGEHVLGTNSYGQDNLARALVAVRLTLVLATAASALSVICGLTVGVAIWLAPPRIREGALRLLETTVAYPTLISALIIAAILQPGALTVVIAMGIAGIPGFARVTANLAQEVTKSDYFITARLLGVSPVKLALRHMIPAMTEPLLTLAATIFATVLVEISALSFVGLGVQPPQYDLGALLNSSFTALYTNPAEVVGPAMMIVLASIGIMMLGDALVARSNPLVTQLDGARKPKRSATAVPVQAIGRAAAAEGAGADDEQAMVVVDNLRITTRGGEHPLVHGLSLRIGSGEILGVVGESGSGKSLTAMSIAGLQSEQLSVEADALEVAGIDMLGTTSPEALAERIGIIYQDPGTTFSPSLRMGTQLTEVLRRHRGIPKKQARAMIIETLQAVGISRPETRLRQFPHQLSGGMRQRAMIAAALVTRPALLIADEPTTALDVTVQIEVLKQFRRARDELGTSMLFVSHDLGVVQELCDRIVVMEQGVIVEELTPLQLRNEDAKHPYTKKLLEAVPKLQSGGSRQSAGEEQ</sequence>
<evidence type="ECO:0000256" key="2">
    <source>
        <dbReference type="ARBA" id="ARBA00004202"/>
    </source>
</evidence>
<keyword evidence="9 16" id="KW-0067">ATP-binding</keyword>
<feature type="transmembrane region" description="Helical" evidence="13">
    <location>
        <begin position="80"/>
        <end position="106"/>
    </location>
</feature>
<keyword evidence="11 13" id="KW-1133">Transmembrane helix</keyword>
<evidence type="ECO:0000313" key="17">
    <source>
        <dbReference type="Proteomes" id="UP000289260"/>
    </source>
</evidence>
<dbReference type="CDD" id="cd03257">
    <property type="entry name" value="ABC_NikE_OppD_transporters"/>
    <property type="match status" value="1"/>
</dbReference>
<dbReference type="Gene3D" id="3.40.50.300">
    <property type="entry name" value="P-loop containing nucleotide triphosphate hydrolases"/>
    <property type="match status" value="1"/>
</dbReference>
<dbReference type="SMART" id="SM00382">
    <property type="entry name" value="AAA"/>
    <property type="match status" value="1"/>
</dbReference>
<dbReference type="InterPro" id="IPR035906">
    <property type="entry name" value="MetI-like_sf"/>
</dbReference>
<dbReference type="GO" id="GO:0016887">
    <property type="term" value="F:ATP hydrolysis activity"/>
    <property type="evidence" value="ECO:0007669"/>
    <property type="project" value="InterPro"/>
</dbReference>
<dbReference type="GO" id="GO:0005524">
    <property type="term" value="F:ATP binding"/>
    <property type="evidence" value="ECO:0007669"/>
    <property type="project" value="UniProtKB-KW"/>
</dbReference>
<evidence type="ECO:0000256" key="10">
    <source>
        <dbReference type="ARBA" id="ARBA00022967"/>
    </source>
</evidence>
<dbReference type="SUPFAM" id="SSF52540">
    <property type="entry name" value="P-loop containing nucleoside triphosphate hydrolases"/>
    <property type="match status" value="1"/>
</dbReference>
<dbReference type="InterPro" id="IPR003593">
    <property type="entry name" value="AAA+_ATPase"/>
</dbReference>
<dbReference type="InterPro" id="IPR017871">
    <property type="entry name" value="ABC_transporter-like_CS"/>
</dbReference>
<dbReference type="PROSITE" id="PS00211">
    <property type="entry name" value="ABC_TRANSPORTER_1"/>
    <property type="match status" value="1"/>
</dbReference>
<keyword evidence="4 13" id="KW-0813">Transport</keyword>
<evidence type="ECO:0000256" key="9">
    <source>
        <dbReference type="ARBA" id="ARBA00022840"/>
    </source>
</evidence>
<dbReference type="OrthoDB" id="3677453at2"/>
<dbReference type="GO" id="GO:0005886">
    <property type="term" value="C:plasma membrane"/>
    <property type="evidence" value="ECO:0007669"/>
    <property type="project" value="UniProtKB-SubCell"/>
</dbReference>
<dbReference type="GO" id="GO:0055085">
    <property type="term" value="P:transmembrane transport"/>
    <property type="evidence" value="ECO:0007669"/>
    <property type="project" value="InterPro"/>
</dbReference>
<evidence type="ECO:0000256" key="7">
    <source>
        <dbReference type="ARBA" id="ARBA00022692"/>
    </source>
</evidence>
<keyword evidence="10" id="KW-1278">Translocase</keyword>
<evidence type="ECO:0000256" key="6">
    <source>
        <dbReference type="ARBA" id="ARBA00022519"/>
    </source>
</evidence>
<dbReference type="EMBL" id="CP035806">
    <property type="protein sequence ID" value="QBE48769.1"/>
    <property type="molecule type" value="Genomic_DNA"/>
</dbReference>
<evidence type="ECO:0000256" key="13">
    <source>
        <dbReference type="RuleBase" id="RU363032"/>
    </source>
</evidence>
<dbReference type="Proteomes" id="UP000289260">
    <property type="component" value="Chromosome"/>
</dbReference>
<evidence type="ECO:0000259" key="14">
    <source>
        <dbReference type="PROSITE" id="PS50893"/>
    </source>
</evidence>
<evidence type="ECO:0000256" key="1">
    <source>
        <dbReference type="ARBA" id="ARBA00004141"/>
    </source>
</evidence>
<evidence type="ECO:0000256" key="8">
    <source>
        <dbReference type="ARBA" id="ARBA00022741"/>
    </source>
</evidence>
<name>A0A4V0Z1K9_9MICO</name>
<evidence type="ECO:0000256" key="12">
    <source>
        <dbReference type="ARBA" id="ARBA00023136"/>
    </source>
</evidence>
<gene>
    <name evidence="16" type="ORF">EVS81_07935</name>
</gene>
<evidence type="ECO:0000256" key="4">
    <source>
        <dbReference type="ARBA" id="ARBA00022448"/>
    </source>
</evidence>
<keyword evidence="7 13" id="KW-0812">Transmembrane</keyword>
<feature type="transmembrane region" description="Helical" evidence="13">
    <location>
        <begin position="249"/>
        <end position="271"/>
    </location>
</feature>
<comment type="similarity">
    <text evidence="13">Belongs to the binding-protein-dependent transport system permease family.</text>
</comment>
<feature type="transmembrane region" description="Helical" evidence="13">
    <location>
        <begin position="200"/>
        <end position="224"/>
    </location>
</feature>
<dbReference type="InterPro" id="IPR000515">
    <property type="entry name" value="MetI-like"/>
</dbReference>
<organism evidence="16 17">
    <name type="scientific">Leucobacter triazinivorans</name>
    <dbReference type="NCBI Taxonomy" id="1784719"/>
    <lineage>
        <taxon>Bacteria</taxon>
        <taxon>Bacillati</taxon>
        <taxon>Actinomycetota</taxon>
        <taxon>Actinomycetes</taxon>
        <taxon>Micrococcales</taxon>
        <taxon>Microbacteriaceae</taxon>
        <taxon>Leucobacter</taxon>
    </lineage>
</organism>
<dbReference type="Pfam" id="PF00528">
    <property type="entry name" value="BPD_transp_1"/>
    <property type="match status" value="1"/>
</dbReference>
<dbReference type="CDD" id="cd06261">
    <property type="entry name" value="TM_PBP2"/>
    <property type="match status" value="1"/>
</dbReference>
<dbReference type="Gene3D" id="1.10.3720.10">
    <property type="entry name" value="MetI-like"/>
    <property type="match status" value="1"/>
</dbReference>
<keyword evidence="5" id="KW-1003">Cell membrane</keyword>
<dbReference type="SUPFAM" id="SSF161098">
    <property type="entry name" value="MetI-like"/>
    <property type="match status" value="1"/>
</dbReference>
<accession>A0A4V0Z1K9</accession>
<dbReference type="PANTHER" id="PTHR43297">
    <property type="entry name" value="OLIGOPEPTIDE TRANSPORT ATP-BINDING PROTEIN APPD"/>
    <property type="match status" value="1"/>
</dbReference>
<dbReference type="PANTHER" id="PTHR43297:SF14">
    <property type="entry name" value="ATPASE AAA-TYPE CORE DOMAIN-CONTAINING PROTEIN"/>
    <property type="match status" value="1"/>
</dbReference>
<dbReference type="AlphaFoldDB" id="A0A4V0Z1K9"/>
<dbReference type="KEGG" id="ltr:EVS81_07935"/>
<dbReference type="PROSITE" id="PS50893">
    <property type="entry name" value="ABC_TRANSPORTER_2"/>
    <property type="match status" value="1"/>
</dbReference>
<dbReference type="RefSeq" id="WP_130109904.1">
    <property type="nucleotide sequence ID" value="NZ_CP035806.1"/>
</dbReference>
<comment type="similarity">
    <text evidence="3">Belongs to the ABC transporter superfamily.</text>
</comment>
<evidence type="ECO:0000313" key="16">
    <source>
        <dbReference type="EMBL" id="QBE48769.1"/>
    </source>
</evidence>
<evidence type="ECO:0000259" key="15">
    <source>
        <dbReference type="PROSITE" id="PS50928"/>
    </source>
</evidence>
<keyword evidence="12 13" id="KW-0472">Membrane</keyword>
<keyword evidence="17" id="KW-1185">Reference proteome</keyword>
<dbReference type="Pfam" id="PF00005">
    <property type="entry name" value="ABC_tran"/>
    <property type="match status" value="1"/>
</dbReference>
<dbReference type="InterPro" id="IPR003439">
    <property type="entry name" value="ABC_transporter-like_ATP-bd"/>
</dbReference>
<feature type="domain" description="ABC transmembrane type-1" evidence="15">
    <location>
        <begin position="78"/>
        <end position="267"/>
    </location>
</feature>
<keyword evidence="8" id="KW-0547">Nucleotide-binding</keyword>
<feature type="transmembrane region" description="Helical" evidence="13">
    <location>
        <begin position="127"/>
        <end position="152"/>
    </location>
</feature>
<keyword evidence="6" id="KW-0997">Cell inner membrane</keyword>
<dbReference type="InterPro" id="IPR027417">
    <property type="entry name" value="P-loop_NTPase"/>
</dbReference>
<evidence type="ECO:0000256" key="3">
    <source>
        <dbReference type="ARBA" id="ARBA00005417"/>
    </source>
</evidence>
<evidence type="ECO:0000256" key="11">
    <source>
        <dbReference type="ARBA" id="ARBA00022989"/>
    </source>
</evidence>
<evidence type="ECO:0000256" key="5">
    <source>
        <dbReference type="ARBA" id="ARBA00022475"/>
    </source>
</evidence>
<feature type="transmembrane region" description="Helical" evidence="13">
    <location>
        <begin position="16"/>
        <end position="39"/>
    </location>
</feature>
<protein>
    <submittedName>
        <fullName evidence="16">Dipeptide/oligopeptide/nickel ABC transporter permease/ATP-binding protein</fullName>
    </submittedName>
</protein>
<comment type="subcellular location">
    <subcellularLocation>
        <location evidence="13">Cell membrane</location>
        <topology evidence="13">Multi-pass membrane protein</topology>
    </subcellularLocation>
    <subcellularLocation>
        <location evidence="2">Cell membrane</location>
        <topology evidence="2">Peripheral membrane protein</topology>
    </subcellularLocation>
    <subcellularLocation>
        <location evidence="1">Membrane</location>
        <topology evidence="1">Multi-pass membrane protein</topology>
    </subcellularLocation>
</comment>
<dbReference type="PROSITE" id="PS50928">
    <property type="entry name" value="ABC_TM1"/>
    <property type="match status" value="1"/>
</dbReference>
<reference evidence="16 17" key="1">
    <citation type="submission" date="2019-02" db="EMBL/GenBank/DDBJ databases">
        <authorList>
            <person name="Sun L."/>
            <person name="Pan D."/>
            <person name="Wu X."/>
        </authorList>
    </citation>
    <scope>NUCLEOTIDE SEQUENCE [LARGE SCALE GENOMIC DNA]</scope>
    <source>
        <strain evidence="16 17">JW-1</strain>
    </source>
</reference>